<name>E6PY73_9ZZZZ</name>
<gene>
    <name evidence="1" type="ORF">CARN3_0846</name>
</gene>
<dbReference type="AlphaFoldDB" id="E6PY73"/>
<sequence length="83" mass="9717">MSYLCCRLTRFLILLHKPSQHVTRKVYTFVPKQKWTREWTDADLYKKYGLTVSEIAFIEGIVRPMEITGDLFDEDSVDGGDDE</sequence>
<comment type="caution">
    <text evidence="1">The sequence shown here is derived from an EMBL/GenBank/DDBJ whole genome shotgun (WGS) entry which is preliminary data.</text>
</comment>
<reference evidence="1" key="1">
    <citation type="submission" date="2009-10" db="EMBL/GenBank/DDBJ databases">
        <title>Diversity of trophic interactions inside an arsenic-rich microbial ecosystem.</title>
        <authorList>
            <person name="Bertin P.N."/>
            <person name="Heinrich-Salmeron A."/>
            <person name="Pelletier E."/>
            <person name="Goulhen-Chollet F."/>
            <person name="Arsene-Ploetze F."/>
            <person name="Gallien S."/>
            <person name="Calteau A."/>
            <person name="Vallenet D."/>
            <person name="Casiot C."/>
            <person name="Chane-Woon-Ming B."/>
            <person name="Giloteaux L."/>
            <person name="Barakat M."/>
            <person name="Bonnefoy V."/>
            <person name="Bruneel O."/>
            <person name="Chandler M."/>
            <person name="Cleiss J."/>
            <person name="Duran R."/>
            <person name="Elbaz-Poulichet F."/>
            <person name="Fonknechten N."/>
            <person name="Lauga B."/>
            <person name="Mornico D."/>
            <person name="Ortet P."/>
            <person name="Schaeffer C."/>
            <person name="Siguier P."/>
            <person name="Alexander Thil Smith A."/>
            <person name="Van Dorsselaer A."/>
            <person name="Weissenbach J."/>
            <person name="Medigue C."/>
            <person name="Le Paslier D."/>
        </authorList>
    </citation>
    <scope>NUCLEOTIDE SEQUENCE</scope>
</reference>
<keyword evidence="1" id="KW-0540">Nuclease</keyword>
<dbReference type="EMBL" id="CABN01000064">
    <property type="protein sequence ID" value="CBH99882.1"/>
    <property type="molecule type" value="Genomic_DNA"/>
</dbReference>
<keyword evidence="1" id="KW-0255">Endonuclease</keyword>
<proteinExistence type="predicted"/>
<keyword evidence="1" id="KW-0378">Hydrolase</keyword>
<protein>
    <submittedName>
        <fullName evidence="1">Eco57I restriction endonuclease</fullName>
    </submittedName>
</protein>
<evidence type="ECO:0000313" key="1">
    <source>
        <dbReference type="EMBL" id="CBH99882.1"/>
    </source>
</evidence>
<dbReference type="GO" id="GO:0004519">
    <property type="term" value="F:endonuclease activity"/>
    <property type="evidence" value="ECO:0007669"/>
    <property type="project" value="UniProtKB-KW"/>
</dbReference>
<accession>E6PY73</accession>
<organism evidence="1">
    <name type="scientific">mine drainage metagenome</name>
    <dbReference type="NCBI Taxonomy" id="410659"/>
    <lineage>
        <taxon>unclassified sequences</taxon>
        <taxon>metagenomes</taxon>
        <taxon>ecological metagenomes</taxon>
    </lineage>
</organism>